<gene>
    <name evidence="1" type="ORF">SAMN05216389_11242</name>
</gene>
<keyword evidence="2" id="KW-1185">Reference proteome</keyword>
<dbReference type="STRING" id="930131.SAMN05216389_11242"/>
<accession>A0A1I0EQ95</accession>
<protein>
    <submittedName>
        <fullName evidence="1">Uncharacterized protein</fullName>
    </submittedName>
</protein>
<reference evidence="1 2" key="1">
    <citation type="submission" date="2016-10" db="EMBL/GenBank/DDBJ databases">
        <authorList>
            <person name="de Groot N.N."/>
        </authorList>
    </citation>
    <scope>NUCLEOTIDE SEQUENCE [LARGE SCALE GENOMIC DNA]</scope>
    <source>
        <strain evidence="1 2">IBRC-M 10780</strain>
    </source>
</reference>
<dbReference type="OrthoDB" id="2166455at2"/>
<dbReference type="RefSeq" id="WP_090870663.1">
    <property type="nucleotide sequence ID" value="NZ_FOHE01000012.1"/>
</dbReference>
<dbReference type="EMBL" id="FOHE01000012">
    <property type="protein sequence ID" value="SET47505.1"/>
    <property type="molecule type" value="Genomic_DNA"/>
</dbReference>
<proteinExistence type="predicted"/>
<dbReference type="Proteomes" id="UP000198618">
    <property type="component" value="Unassembled WGS sequence"/>
</dbReference>
<dbReference type="AlphaFoldDB" id="A0A1I0EQ95"/>
<evidence type="ECO:0000313" key="1">
    <source>
        <dbReference type="EMBL" id="SET47505.1"/>
    </source>
</evidence>
<sequence>MQKIKVLSVCLLLSIILIGCQNINNLNLNEDITHIEVYEWNSEKLMDTIEDQVFIEELTSELDNAKTHSTANIDWAMPDYQLLFKDDNEVLYEIGYCNEIQNFGSGAVGRYWESDKLYEVSTELPLE</sequence>
<name>A0A1I0EQ95_9BACI</name>
<evidence type="ECO:0000313" key="2">
    <source>
        <dbReference type="Proteomes" id="UP000198618"/>
    </source>
</evidence>
<organism evidence="1 2">
    <name type="scientific">Oceanobacillus limi</name>
    <dbReference type="NCBI Taxonomy" id="930131"/>
    <lineage>
        <taxon>Bacteria</taxon>
        <taxon>Bacillati</taxon>
        <taxon>Bacillota</taxon>
        <taxon>Bacilli</taxon>
        <taxon>Bacillales</taxon>
        <taxon>Bacillaceae</taxon>
        <taxon>Oceanobacillus</taxon>
    </lineage>
</organism>
<dbReference type="PROSITE" id="PS51257">
    <property type="entry name" value="PROKAR_LIPOPROTEIN"/>
    <property type="match status" value="1"/>
</dbReference>